<dbReference type="InterPro" id="IPR043727">
    <property type="entry name" value="Lmo0937-like"/>
</dbReference>
<sequence length="58" mass="6436">MRSLIYIIVVILVISWLLGGFAFHVGGDAIHLIIVIAVILLLLNVFNGGGRSERGRWY</sequence>
<dbReference type="Proteomes" id="UP000215002">
    <property type="component" value="Chromosome"/>
</dbReference>
<keyword evidence="1" id="KW-0812">Transmembrane</keyword>
<proteinExistence type="predicted"/>
<name>A0A223P222_9SPHI</name>
<evidence type="ECO:0000256" key="1">
    <source>
        <dbReference type="SAM" id="Phobius"/>
    </source>
</evidence>
<organism evidence="2 3">
    <name type="scientific">Mucilaginibacter xinganensis</name>
    <dbReference type="NCBI Taxonomy" id="1234841"/>
    <lineage>
        <taxon>Bacteria</taxon>
        <taxon>Pseudomonadati</taxon>
        <taxon>Bacteroidota</taxon>
        <taxon>Sphingobacteriia</taxon>
        <taxon>Sphingobacteriales</taxon>
        <taxon>Sphingobacteriaceae</taxon>
        <taxon>Mucilaginibacter</taxon>
    </lineage>
</organism>
<protein>
    <recommendedName>
        <fullName evidence="4">Lmo0937 family membrane protein</fullName>
    </recommendedName>
</protein>
<gene>
    <name evidence="2" type="ORF">MuYL_4099</name>
</gene>
<feature type="transmembrane region" description="Helical" evidence="1">
    <location>
        <begin position="5"/>
        <end position="23"/>
    </location>
</feature>
<keyword evidence="1" id="KW-1133">Transmembrane helix</keyword>
<keyword evidence="3" id="KW-1185">Reference proteome</keyword>
<accession>A0A223P222</accession>
<reference evidence="2 3" key="1">
    <citation type="submission" date="2017-08" db="EMBL/GenBank/DDBJ databases">
        <title>Complete genome sequence of Mucilaginibacter sp. strain BJC16-A31.</title>
        <authorList>
            <consortium name="Henan University of Science and Technology"/>
            <person name="You X."/>
        </authorList>
    </citation>
    <scope>NUCLEOTIDE SEQUENCE [LARGE SCALE GENOMIC DNA]</scope>
    <source>
        <strain evidence="2 3">BJC16-A31</strain>
    </source>
</reference>
<dbReference type="RefSeq" id="WP_157740978.1">
    <property type="nucleotide sequence ID" value="NZ_CP022743.1"/>
</dbReference>
<dbReference type="AlphaFoldDB" id="A0A223P222"/>
<evidence type="ECO:0000313" key="2">
    <source>
        <dbReference type="EMBL" id="ASU35984.1"/>
    </source>
</evidence>
<dbReference type="Pfam" id="PF18919">
    <property type="entry name" value="DUF5670"/>
    <property type="match status" value="1"/>
</dbReference>
<dbReference type="EMBL" id="CP022743">
    <property type="protein sequence ID" value="ASU35984.1"/>
    <property type="molecule type" value="Genomic_DNA"/>
</dbReference>
<dbReference type="NCBIfam" id="NF033488">
    <property type="entry name" value="lmo0937_fam_TM"/>
    <property type="match status" value="1"/>
</dbReference>
<evidence type="ECO:0000313" key="3">
    <source>
        <dbReference type="Proteomes" id="UP000215002"/>
    </source>
</evidence>
<dbReference type="KEGG" id="muc:MuYL_4099"/>
<keyword evidence="1" id="KW-0472">Membrane</keyword>
<feature type="transmembrane region" description="Helical" evidence="1">
    <location>
        <begin position="29"/>
        <end position="46"/>
    </location>
</feature>
<evidence type="ECO:0008006" key="4">
    <source>
        <dbReference type="Google" id="ProtNLM"/>
    </source>
</evidence>